<evidence type="ECO:0000256" key="2">
    <source>
        <dbReference type="ARBA" id="ARBA00022840"/>
    </source>
</evidence>
<evidence type="ECO:0000259" key="8">
    <source>
        <dbReference type="PROSITE" id="PS50112"/>
    </source>
</evidence>
<keyword evidence="11" id="KW-1185">Reference proteome</keyword>
<name>A0ABY4CLH9_9BACL</name>
<dbReference type="Gene3D" id="3.40.50.300">
    <property type="entry name" value="P-loop containing nucleotide triphosphate hydrolases"/>
    <property type="match status" value="1"/>
</dbReference>
<dbReference type="InterPro" id="IPR035965">
    <property type="entry name" value="PAS-like_dom_sf"/>
</dbReference>
<dbReference type="SUPFAM" id="SSF52540">
    <property type="entry name" value="P-loop containing nucleoside triphosphate hydrolases"/>
    <property type="match status" value="1"/>
</dbReference>
<dbReference type="Pfam" id="PF00158">
    <property type="entry name" value="Sigma54_activat"/>
    <property type="match status" value="1"/>
</dbReference>
<dbReference type="InterPro" id="IPR013767">
    <property type="entry name" value="PAS_fold"/>
</dbReference>
<sequence length="614" mass="69476">MSEHLIKQTETVDQKILNQETVKNWMTKHPFTVRPEDTLAHALKLLSDHHIDGLPVIDGQRRVIGLLTKSHIMKCYLNQTRLETQISTVMSQSVVTIYQGQTLTEAYEIPVGRLPVVDEHGMLVGILTRTDILQVYSRYLHRMKESEYTAEALSAVLESAYEGIVVCDADGVICEFNQAYCSFLGKSRDNVLGKHVTEIIENTRLHIVAKTGVPERGFIQRIQGQDMVVHRIPVWKEGTIIGAIGMLIFEGVTELYKILERMQHLSRQVSEKQLMPDSKSFHATNKQSTFEQIIGNSQEISDVKRIARKAAGTPATVLITGESGTGKEMFAKAIHYASAYAEGPFISMNCAAIPEQLLEAELFGYEDGAFTGARKGGKPGKFELADKGTLFLDEIGDMPLTMQSKILRVLQEREVERVGGITKQRVDVRIIAATNRNLEEMVKTGSFREDLFYRLNIIRLNIPALRDRKPDIPMLLSFHLESTCKTYGLQRKTFTQETISMMMEYEWPGNVRELINTVEMLVTLVEGQYIFPHDLPSHFWSKKQHVSDGEPVFHLPSDVGHVRLDQVKSSVIRRERDVILQILAEVKWNKAAAARALGIHRSTLYEKLKKYGIT</sequence>
<dbReference type="PROSITE" id="PS50112">
    <property type="entry name" value="PAS"/>
    <property type="match status" value="1"/>
</dbReference>
<dbReference type="InterPro" id="IPR025662">
    <property type="entry name" value="Sigma_54_int_dom_ATP-bd_1"/>
</dbReference>
<evidence type="ECO:0000259" key="7">
    <source>
        <dbReference type="PROSITE" id="PS50045"/>
    </source>
</evidence>
<dbReference type="SUPFAM" id="SSF55785">
    <property type="entry name" value="PYP-like sensor domain (PAS domain)"/>
    <property type="match status" value="1"/>
</dbReference>
<keyword evidence="5" id="KW-0804">Transcription</keyword>
<feature type="domain" description="PAS" evidence="8">
    <location>
        <begin position="149"/>
        <end position="200"/>
    </location>
</feature>
<dbReference type="CDD" id="cd00009">
    <property type="entry name" value="AAA"/>
    <property type="match status" value="1"/>
</dbReference>
<dbReference type="Gene3D" id="3.10.580.10">
    <property type="entry name" value="CBS-domain"/>
    <property type="match status" value="1"/>
</dbReference>
<dbReference type="Pfam" id="PF00571">
    <property type="entry name" value="CBS"/>
    <property type="match status" value="2"/>
</dbReference>
<dbReference type="InterPro" id="IPR009057">
    <property type="entry name" value="Homeodomain-like_sf"/>
</dbReference>
<feature type="domain" description="CBS" evidence="9">
    <location>
        <begin position="26"/>
        <end position="82"/>
    </location>
</feature>
<evidence type="ECO:0000313" key="11">
    <source>
        <dbReference type="Proteomes" id="UP000830167"/>
    </source>
</evidence>
<dbReference type="PROSITE" id="PS00688">
    <property type="entry name" value="SIGMA54_INTERACT_3"/>
    <property type="match status" value="1"/>
</dbReference>
<dbReference type="CDD" id="cd00130">
    <property type="entry name" value="PAS"/>
    <property type="match status" value="1"/>
</dbReference>
<gene>
    <name evidence="10" type="ORF">LSG31_03650</name>
</gene>
<feature type="domain" description="Sigma-54 factor interaction" evidence="7">
    <location>
        <begin position="293"/>
        <end position="523"/>
    </location>
</feature>
<dbReference type="PANTHER" id="PTHR32071:SF57">
    <property type="entry name" value="C4-DICARBOXYLATE TRANSPORT TRANSCRIPTIONAL REGULATORY PROTEIN DCTD"/>
    <property type="match status" value="1"/>
</dbReference>
<evidence type="ECO:0000313" key="10">
    <source>
        <dbReference type="EMBL" id="UOF91362.1"/>
    </source>
</evidence>
<dbReference type="EMBL" id="CP089291">
    <property type="protein sequence ID" value="UOF91362.1"/>
    <property type="molecule type" value="Genomic_DNA"/>
</dbReference>
<dbReference type="PANTHER" id="PTHR32071">
    <property type="entry name" value="TRANSCRIPTIONAL REGULATORY PROTEIN"/>
    <property type="match status" value="1"/>
</dbReference>
<dbReference type="Gene3D" id="3.30.450.20">
    <property type="entry name" value="PAS domain"/>
    <property type="match status" value="1"/>
</dbReference>
<dbReference type="Pfam" id="PF02954">
    <property type="entry name" value="HTH_8"/>
    <property type="match status" value="1"/>
</dbReference>
<keyword evidence="6" id="KW-0129">CBS domain</keyword>
<dbReference type="Gene3D" id="1.10.10.60">
    <property type="entry name" value="Homeodomain-like"/>
    <property type="match status" value="1"/>
</dbReference>
<dbReference type="InterPro" id="IPR025944">
    <property type="entry name" value="Sigma_54_int_dom_CS"/>
</dbReference>
<dbReference type="InterPro" id="IPR003593">
    <property type="entry name" value="AAA+_ATPase"/>
</dbReference>
<dbReference type="InterPro" id="IPR002078">
    <property type="entry name" value="Sigma_54_int"/>
</dbReference>
<dbReference type="SUPFAM" id="SSF46689">
    <property type="entry name" value="Homeodomain-like"/>
    <property type="match status" value="1"/>
</dbReference>
<dbReference type="Proteomes" id="UP000830167">
    <property type="component" value="Chromosome"/>
</dbReference>
<protein>
    <submittedName>
        <fullName evidence="10">Sigma 54-interacting transcriptional regulator</fullName>
    </submittedName>
</protein>
<evidence type="ECO:0000256" key="4">
    <source>
        <dbReference type="ARBA" id="ARBA00023125"/>
    </source>
</evidence>
<dbReference type="RefSeq" id="WP_347438053.1">
    <property type="nucleotide sequence ID" value="NZ_CP089291.1"/>
</dbReference>
<reference evidence="10" key="1">
    <citation type="submission" date="2021-12" db="EMBL/GenBank/DDBJ databases">
        <title>Alicyclobacillaceae gen. nov., sp. nov., isolated from chalcocite enrichment system.</title>
        <authorList>
            <person name="Jiang Z."/>
        </authorList>
    </citation>
    <scope>NUCLEOTIDE SEQUENCE</scope>
    <source>
        <strain evidence="10">MYW30-H2</strain>
    </source>
</reference>
<dbReference type="PROSITE" id="PS00675">
    <property type="entry name" value="SIGMA54_INTERACT_1"/>
    <property type="match status" value="1"/>
</dbReference>
<dbReference type="InterPro" id="IPR025943">
    <property type="entry name" value="Sigma_54_int_dom_ATP-bd_2"/>
</dbReference>
<dbReference type="PROSITE" id="PS50045">
    <property type="entry name" value="SIGMA54_INTERACT_4"/>
    <property type="match status" value="1"/>
</dbReference>
<dbReference type="Gene3D" id="1.10.8.60">
    <property type="match status" value="1"/>
</dbReference>
<evidence type="ECO:0000256" key="6">
    <source>
        <dbReference type="PROSITE-ProRule" id="PRU00703"/>
    </source>
</evidence>
<dbReference type="PROSITE" id="PS51371">
    <property type="entry name" value="CBS"/>
    <property type="match status" value="2"/>
</dbReference>
<keyword evidence="4" id="KW-0238">DNA-binding</keyword>
<dbReference type="InterPro" id="IPR058031">
    <property type="entry name" value="AAA_lid_NorR"/>
</dbReference>
<proteinExistence type="predicted"/>
<dbReference type="SMART" id="SM00382">
    <property type="entry name" value="AAA"/>
    <property type="match status" value="1"/>
</dbReference>
<keyword evidence="3" id="KW-0805">Transcription regulation</keyword>
<dbReference type="InterPro" id="IPR046342">
    <property type="entry name" value="CBS_dom_sf"/>
</dbReference>
<evidence type="ECO:0000259" key="9">
    <source>
        <dbReference type="PROSITE" id="PS51371"/>
    </source>
</evidence>
<dbReference type="CDD" id="cd02205">
    <property type="entry name" value="CBS_pair_SF"/>
    <property type="match status" value="1"/>
</dbReference>
<dbReference type="InterPro" id="IPR002197">
    <property type="entry name" value="HTH_Fis"/>
</dbReference>
<dbReference type="SMART" id="SM00116">
    <property type="entry name" value="CBS"/>
    <property type="match status" value="2"/>
</dbReference>
<dbReference type="InterPro" id="IPR000644">
    <property type="entry name" value="CBS_dom"/>
</dbReference>
<dbReference type="InterPro" id="IPR027417">
    <property type="entry name" value="P-loop_NTPase"/>
</dbReference>
<dbReference type="SUPFAM" id="SSF54631">
    <property type="entry name" value="CBS-domain pair"/>
    <property type="match status" value="1"/>
</dbReference>
<dbReference type="PRINTS" id="PR01590">
    <property type="entry name" value="HTHFIS"/>
</dbReference>
<keyword evidence="1" id="KW-0547">Nucleotide-binding</keyword>
<accession>A0ABY4CLH9</accession>
<organism evidence="10 11">
    <name type="scientific">Fodinisporobacter ferrooxydans</name>
    <dbReference type="NCBI Taxonomy" id="2901836"/>
    <lineage>
        <taxon>Bacteria</taxon>
        <taxon>Bacillati</taxon>
        <taxon>Bacillota</taxon>
        <taxon>Bacilli</taxon>
        <taxon>Bacillales</taxon>
        <taxon>Alicyclobacillaceae</taxon>
        <taxon>Fodinisporobacter</taxon>
    </lineage>
</organism>
<evidence type="ECO:0000256" key="5">
    <source>
        <dbReference type="ARBA" id="ARBA00023163"/>
    </source>
</evidence>
<dbReference type="InterPro" id="IPR000014">
    <property type="entry name" value="PAS"/>
</dbReference>
<dbReference type="NCBIfam" id="TIGR00229">
    <property type="entry name" value="sensory_box"/>
    <property type="match status" value="1"/>
</dbReference>
<dbReference type="Pfam" id="PF25601">
    <property type="entry name" value="AAA_lid_14"/>
    <property type="match status" value="1"/>
</dbReference>
<feature type="domain" description="CBS" evidence="9">
    <location>
        <begin position="90"/>
        <end position="145"/>
    </location>
</feature>
<keyword evidence="2" id="KW-0067">ATP-binding</keyword>
<dbReference type="Pfam" id="PF00989">
    <property type="entry name" value="PAS"/>
    <property type="match status" value="1"/>
</dbReference>
<evidence type="ECO:0000256" key="3">
    <source>
        <dbReference type="ARBA" id="ARBA00023015"/>
    </source>
</evidence>
<dbReference type="SMART" id="SM00091">
    <property type="entry name" value="PAS"/>
    <property type="match status" value="1"/>
</dbReference>
<dbReference type="PROSITE" id="PS00676">
    <property type="entry name" value="SIGMA54_INTERACT_2"/>
    <property type="match status" value="1"/>
</dbReference>
<evidence type="ECO:0000256" key="1">
    <source>
        <dbReference type="ARBA" id="ARBA00022741"/>
    </source>
</evidence>